<reference evidence="2 3" key="2">
    <citation type="journal article" date="2014" name="J. Gen. Appl. Microbiol.">
        <title>The early diverging ascomycetous budding yeast Saitoella complicata has three histone deacetylases belonging to the Clr6, Hos2, and Rpd3 lineages.</title>
        <authorList>
            <person name="Nishida H."/>
            <person name="Matsumoto T."/>
            <person name="Kondo S."/>
            <person name="Hamamoto M."/>
            <person name="Yoshikawa H."/>
        </authorList>
    </citation>
    <scope>NUCLEOTIDE SEQUENCE [LARGE SCALE GENOMIC DNA]</scope>
    <source>
        <strain evidence="2 3">NRRL Y-17804</strain>
    </source>
</reference>
<evidence type="ECO:0000313" key="3">
    <source>
        <dbReference type="Proteomes" id="UP000033140"/>
    </source>
</evidence>
<dbReference type="Proteomes" id="UP000033140">
    <property type="component" value="Unassembled WGS sequence"/>
</dbReference>
<reference evidence="2 3" key="3">
    <citation type="journal article" date="2015" name="Genome Announc.">
        <title>Draft Genome Sequence of the Archiascomycetous Yeast Saitoella complicata.</title>
        <authorList>
            <person name="Yamauchi K."/>
            <person name="Kondo S."/>
            <person name="Hamamoto M."/>
            <person name="Takahashi Y."/>
            <person name="Ogura Y."/>
            <person name="Hayashi T."/>
            <person name="Nishida H."/>
        </authorList>
    </citation>
    <scope>NUCLEOTIDE SEQUENCE [LARGE SCALE GENOMIC DNA]</scope>
    <source>
        <strain evidence="2 3">NRRL Y-17804</strain>
    </source>
</reference>
<gene>
    <name evidence="2" type="ORF">G7K_1942-t1</name>
</gene>
<name>A0A0E9ND62_SAICN</name>
<feature type="region of interest" description="Disordered" evidence="1">
    <location>
        <begin position="1"/>
        <end position="31"/>
    </location>
</feature>
<evidence type="ECO:0000313" key="2">
    <source>
        <dbReference type="EMBL" id="GAO47743.1"/>
    </source>
</evidence>
<proteinExistence type="predicted"/>
<organism evidence="2 3">
    <name type="scientific">Saitoella complicata (strain BCRC 22490 / CBS 7301 / JCM 7358 / NBRC 10748 / NRRL Y-17804)</name>
    <dbReference type="NCBI Taxonomy" id="698492"/>
    <lineage>
        <taxon>Eukaryota</taxon>
        <taxon>Fungi</taxon>
        <taxon>Dikarya</taxon>
        <taxon>Ascomycota</taxon>
        <taxon>Taphrinomycotina</taxon>
        <taxon>Taphrinomycotina incertae sedis</taxon>
        <taxon>Saitoella</taxon>
    </lineage>
</organism>
<comment type="caution">
    <text evidence="2">The sequence shown here is derived from an EMBL/GenBank/DDBJ whole genome shotgun (WGS) entry which is preliminary data.</text>
</comment>
<sequence length="67" mass="7527">MHRTQTCATRDPAAGDGTVARGSQTWKNCHPPDNGISPFRLLYTSASRDHSLRIRSPQFPNTWTTEE</sequence>
<keyword evidence="3" id="KW-1185">Reference proteome</keyword>
<dbReference type="AlphaFoldDB" id="A0A0E9ND62"/>
<protein>
    <submittedName>
        <fullName evidence="2">Uncharacterized protein</fullName>
    </submittedName>
</protein>
<accession>A0A0E9ND62</accession>
<dbReference type="EMBL" id="BACD03000010">
    <property type="protein sequence ID" value="GAO47743.1"/>
    <property type="molecule type" value="Genomic_DNA"/>
</dbReference>
<reference evidence="2 3" key="1">
    <citation type="journal article" date="2011" name="J. Gen. Appl. Microbiol.">
        <title>Draft genome sequencing of the enigmatic yeast Saitoella complicata.</title>
        <authorList>
            <person name="Nishida H."/>
            <person name="Hamamoto M."/>
            <person name="Sugiyama J."/>
        </authorList>
    </citation>
    <scope>NUCLEOTIDE SEQUENCE [LARGE SCALE GENOMIC DNA]</scope>
    <source>
        <strain evidence="2 3">NRRL Y-17804</strain>
    </source>
</reference>
<evidence type="ECO:0000256" key="1">
    <source>
        <dbReference type="SAM" id="MobiDB-lite"/>
    </source>
</evidence>